<evidence type="ECO:0000313" key="2">
    <source>
        <dbReference type="EMBL" id="EQA63239.1"/>
    </source>
</evidence>
<comment type="caution">
    <text evidence="2">The sequence shown here is derived from an EMBL/GenBank/DDBJ whole genome shotgun (WGS) entry which is preliminary data.</text>
</comment>
<evidence type="ECO:0000256" key="1">
    <source>
        <dbReference type="SAM" id="Phobius"/>
    </source>
</evidence>
<dbReference type="Proteomes" id="UP000018747">
    <property type="component" value="Unassembled WGS sequence"/>
</dbReference>
<feature type="transmembrane region" description="Helical" evidence="1">
    <location>
        <begin position="117"/>
        <end position="137"/>
    </location>
</feature>
<name>V6I8B3_9LEPT</name>
<dbReference type="EMBL" id="AHMT02000022">
    <property type="protein sequence ID" value="EQA63239.1"/>
    <property type="molecule type" value="Genomic_DNA"/>
</dbReference>
<keyword evidence="1" id="KW-1133">Transmembrane helix</keyword>
<sequence length="221" mass="25426">MKKIISNMLFVFIGLFMTCCATIFIDNDTLNKPVQNKSLKSFHISVFAKFKYSFSIAQEDTEYPLIFSSITKEIIKNIEVEINKNLTNDKISEGEHSSYAKFNCINSLPIILINTPFTLYSFGILPIISPTKCYLYLSFYDQNDNLLWFENVYPEGYKFTSFISVSLAIFYPWYSYNSKIEKIFIHMLTEGISLAKTKIADSQTNITKSNARIGKISKGLY</sequence>
<keyword evidence="1" id="KW-0812">Transmembrane</keyword>
<keyword evidence="3" id="KW-1185">Reference proteome</keyword>
<dbReference type="AlphaFoldDB" id="V6I8B3"/>
<dbReference type="RefSeq" id="WP_020983879.1">
    <property type="nucleotide sequence ID" value="NZ_AHMT02000022.1"/>
</dbReference>
<proteinExistence type="predicted"/>
<accession>V6I8B3</accession>
<evidence type="ECO:0000313" key="3">
    <source>
        <dbReference type="Proteomes" id="UP000018747"/>
    </source>
</evidence>
<reference evidence="2" key="1">
    <citation type="submission" date="2013-05" db="EMBL/GenBank/DDBJ databases">
        <authorList>
            <person name="Harkins D.M."/>
            <person name="Durkin A.S."/>
            <person name="Brinkac L.M."/>
            <person name="Haft D.H."/>
            <person name="Selengut J.D."/>
            <person name="Sanka R."/>
            <person name="DePew J."/>
            <person name="Purushe J."/>
            <person name="Hartskeerl R.A."/>
            <person name="Ahmed A."/>
            <person name="van der Linden H."/>
            <person name="Goris M.G.A."/>
            <person name="Vinetz J.M."/>
            <person name="Sutton G.G."/>
            <person name="Nierman W.C."/>
            <person name="Fouts D.E."/>
        </authorList>
    </citation>
    <scope>NUCLEOTIDE SEQUENCE [LARGE SCALE GENOMIC DNA]</scope>
    <source>
        <strain evidence="2">L 60</strain>
    </source>
</reference>
<organism evidence="2 3">
    <name type="scientific">Leptospira alexanderi serovar Manhao 3 str. L 60</name>
    <dbReference type="NCBI Taxonomy" id="1049759"/>
    <lineage>
        <taxon>Bacteria</taxon>
        <taxon>Pseudomonadati</taxon>
        <taxon>Spirochaetota</taxon>
        <taxon>Spirochaetia</taxon>
        <taxon>Leptospirales</taxon>
        <taxon>Leptospiraceae</taxon>
        <taxon>Leptospira</taxon>
    </lineage>
</organism>
<keyword evidence="1" id="KW-0472">Membrane</keyword>
<gene>
    <name evidence="2" type="ORF">LEP1GSC062_2811</name>
</gene>
<feature type="transmembrane region" description="Helical" evidence="1">
    <location>
        <begin position="157"/>
        <end position="174"/>
    </location>
</feature>
<protein>
    <submittedName>
        <fullName evidence="2">Uncharacterized protein</fullName>
    </submittedName>
</protein>
<feature type="transmembrane region" description="Helical" evidence="1">
    <location>
        <begin position="6"/>
        <end position="25"/>
    </location>
</feature>